<organism evidence="1 2">
    <name type="scientific">Lindgomyces ingoldianus</name>
    <dbReference type="NCBI Taxonomy" id="673940"/>
    <lineage>
        <taxon>Eukaryota</taxon>
        <taxon>Fungi</taxon>
        <taxon>Dikarya</taxon>
        <taxon>Ascomycota</taxon>
        <taxon>Pezizomycotina</taxon>
        <taxon>Dothideomycetes</taxon>
        <taxon>Pleosporomycetidae</taxon>
        <taxon>Pleosporales</taxon>
        <taxon>Lindgomycetaceae</taxon>
        <taxon>Lindgomyces</taxon>
    </lineage>
</organism>
<dbReference type="EMBL" id="MU003531">
    <property type="protein sequence ID" value="KAF2465236.1"/>
    <property type="molecule type" value="Genomic_DNA"/>
</dbReference>
<evidence type="ECO:0000313" key="2">
    <source>
        <dbReference type="Proteomes" id="UP000799755"/>
    </source>
</evidence>
<name>A0ACB6QEB4_9PLEO</name>
<keyword evidence="2" id="KW-1185">Reference proteome</keyword>
<proteinExistence type="predicted"/>
<comment type="caution">
    <text evidence="1">The sequence shown here is derived from an EMBL/GenBank/DDBJ whole genome shotgun (WGS) entry which is preliminary data.</text>
</comment>
<reference evidence="1" key="1">
    <citation type="journal article" date="2020" name="Stud. Mycol.">
        <title>101 Dothideomycetes genomes: a test case for predicting lifestyles and emergence of pathogens.</title>
        <authorList>
            <person name="Haridas S."/>
            <person name="Albert R."/>
            <person name="Binder M."/>
            <person name="Bloem J."/>
            <person name="Labutti K."/>
            <person name="Salamov A."/>
            <person name="Andreopoulos B."/>
            <person name="Baker S."/>
            <person name="Barry K."/>
            <person name="Bills G."/>
            <person name="Bluhm B."/>
            <person name="Cannon C."/>
            <person name="Castanera R."/>
            <person name="Culley D."/>
            <person name="Daum C."/>
            <person name="Ezra D."/>
            <person name="Gonzalez J."/>
            <person name="Henrissat B."/>
            <person name="Kuo A."/>
            <person name="Liang C."/>
            <person name="Lipzen A."/>
            <person name="Lutzoni F."/>
            <person name="Magnuson J."/>
            <person name="Mondo S."/>
            <person name="Nolan M."/>
            <person name="Ohm R."/>
            <person name="Pangilinan J."/>
            <person name="Park H.-J."/>
            <person name="Ramirez L."/>
            <person name="Alfaro M."/>
            <person name="Sun H."/>
            <person name="Tritt A."/>
            <person name="Yoshinaga Y."/>
            <person name="Zwiers L.-H."/>
            <person name="Turgeon B."/>
            <person name="Goodwin S."/>
            <person name="Spatafora J."/>
            <person name="Crous P."/>
            <person name="Grigoriev I."/>
        </authorList>
    </citation>
    <scope>NUCLEOTIDE SEQUENCE</scope>
    <source>
        <strain evidence="1">ATCC 200398</strain>
    </source>
</reference>
<evidence type="ECO:0000313" key="1">
    <source>
        <dbReference type="EMBL" id="KAF2465236.1"/>
    </source>
</evidence>
<sequence length="454" mass="51084">MSFCYQDFEVHKQRTCSQQIRRSATPITTIVIDIQCIVDSKVFRYVLAIAIFVTTMTASPVISVRNRTARIIHPSPSVVVPVTIVLVIVAVVVGIVVAAHFDFFQKQRIKRGIEFQVEEFEKLSEFYRGPWYLQRRTENHYTTWKSVSPIFDVAFATIQLSPKFQISLPIFTLRQRIRMNRILPNILFIVNETVSVRILSSVCPTVAAFEATPVASETTSHDLLRPGLTPSLNSPTPCPLSSISSNRAILVRAHARVLETHLLQRGDQLPRKRLVVRRPGYKLSEGRLLRLTKNCLQRLSVEEIALQGVGAMYLHGEKEVVEGCRKLGDGQDRTSAYLAEGSEGTSEVETEILIREAWEIVFIPGKLFQPHLFQPSLAIILKSFISKFHLPRHRNAIGKWVDGEDEEFRICTGMGSIPTLVIVDGAFELATFLVVMAKVSAECGRVARYEGLVL</sequence>
<protein>
    <submittedName>
        <fullName evidence="1">Uncharacterized protein</fullName>
    </submittedName>
</protein>
<gene>
    <name evidence="1" type="ORF">BDR25DRAFT_360877</name>
</gene>
<dbReference type="Proteomes" id="UP000799755">
    <property type="component" value="Unassembled WGS sequence"/>
</dbReference>
<accession>A0ACB6QEB4</accession>